<keyword evidence="1" id="KW-0472">Membrane</keyword>
<dbReference type="EMBL" id="LT629700">
    <property type="protein sequence ID" value="SDL96394.1"/>
    <property type="molecule type" value="Genomic_DNA"/>
</dbReference>
<evidence type="ECO:0008006" key="4">
    <source>
        <dbReference type="Google" id="ProtNLM"/>
    </source>
</evidence>
<keyword evidence="1" id="KW-0812">Transmembrane</keyword>
<feature type="transmembrane region" description="Helical" evidence="1">
    <location>
        <begin position="186"/>
        <end position="207"/>
    </location>
</feature>
<protein>
    <recommendedName>
        <fullName evidence="4">ABC-2 family transporter protein</fullName>
    </recommendedName>
</protein>
<accession>A0A1G9PCE9</accession>
<evidence type="ECO:0000256" key="1">
    <source>
        <dbReference type="SAM" id="Phobius"/>
    </source>
</evidence>
<dbReference type="AlphaFoldDB" id="A0A1G9PCE9"/>
<keyword evidence="3" id="KW-1185">Reference proteome</keyword>
<proteinExistence type="predicted"/>
<evidence type="ECO:0000313" key="2">
    <source>
        <dbReference type="EMBL" id="SDL96394.1"/>
    </source>
</evidence>
<gene>
    <name evidence="2" type="ORF">SAMN04488535_1397</name>
</gene>
<feature type="transmembrane region" description="Helical" evidence="1">
    <location>
        <begin position="22"/>
        <end position="40"/>
    </location>
</feature>
<dbReference type="Proteomes" id="UP000199350">
    <property type="component" value="Chromosome I"/>
</dbReference>
<feature type="transmembrane region" description="Helical" evidence="1">
    <location>
        <begin position="304"/>
        <end position="324"/>
    </location>
</feature>
<name>A0A1G9PCE9_9CORY</name>
<feature type="transmembrane region" description="Helical" evidence="1">
    <location>
        <begin position="246"/>
        <end position="264"/>
    </location>
</feature>
<feature type="transmembrane region" description="Helical" evidence="1">
    <location>
        <begin position="156"/>
        <end position="174"/>
    </location>
</feature>
<organism evidence="2 3">
    <name type="scientific">Corynebacterium mycetoides</name>
    <dbReference type="NCBI Taxonomy" id="38302"/>
    <lineage>
        <taxon>Bacteria</taxon>
        <taxon>Bacillati</taxon>
        <taxon>Actinomycetota</taxon>
        <taxon>Actinomycetes</taxon>
        <taxon>Mycobacteriales</taxon>
        <taxon>Corynebacteriaceae</taxon>
        <taxon>Corynebacterium</taxon>
    </lineage>
</organism>
<feature type="transmembrane region" description="Helical" evidence="1">
    <location>
        <begin position="219"/>
        <end position="239"/>
    </location>
</feature>
<evidence type="ECO:0000313" key="3">
    <source>
        <dbReference type="Proteomes" id="UP000199350"/>
    </source>
</evidence>
<sequence>MSSTVTTDPAATSPLRHTLEHAGLPALMAFIMLLLYLGGFHHPAPHDLDLAIVSEDTHAAASLEEKLAASLGDGAHLRTVPTPDEAEQLLRTREIEAAFIPVSDSATLMTASGASATTAESVKGIFQRVAQAEAVPLAVVDVVPVAANDPIGQNNFFFLVALSVGSYAMSIAISAAGSGLSFRRRVAVAAGAAVVVATVFAIAAYALFGLFRGTFAPSWALSVVYSIAVLFVGVGLHPLLGRFSTLVYATMFVGLNFTSSGGVFGPEMQNAFFRTFHEFWIGAGFIEATRTIEYFPGMSLAHPLGILAAWLLVGAACLAIGSAVDRKNAEHPVYYSEKDVEEIEELEENVAPA</sequence>
<dbReference type="OrthoDB" id="3288304at2"/>
<dbReference type="RefSeq" id="WP_092150497.1">
    <property type="nucleotide sequence ID" value="NZ_LT629700.1"/>
</dbReference>
<reference evidence="3" key="1">
    <citation type="submission" date="2016-10" db="EMBL/GenBank/DDBJ databases">
        <authorList>
            <person name="Varghese N."/>
            <person name="Submissions S."/>
        </authorList>
    </citation>
    <scope>NUCLEOTIDE SEQUENCE [LARGE SCALE GENOMIC DNA]</scope>
    <source>
        <strain evidence="3">DSM 20632</strain>
    </source>
</reference>
<keyword evidence="1" id="KW-1133">Transmembrane helix</keyword>